<protein>
    <submittedName>
        <fullName evidence="5">Acyl-CoA hydrolase</fullName>
    </submittedName>
</protein>
<dbReference type="GO" id="GO:0009062">
    <property type="term" value="P:fatty acid catabolic process"/>
    <property type="evidence" value="ECO:0007669"/>
    <property type="project" value="TreeGrafter"/>
</dbReference>
<evidence type="ECO:0000259" key="4">
    <source>
        <dbReference type="PROSITE" id="PS51770"/>
    </source>
</evidence>
<dbReference type="PANTHER" id="PTHR11049:SF24">
    <property type="entry name" value="CYTOSOLIC ACYL COENZYME A THIOESTER HYDROLASE"/>
    <property type="match status" value="1"/>
</dbReference>
<dbReference type="STRING" id="1830138.SAMN05443507_112104"/>
<dbReference type="Gene3D" id="3.10.129.10">
    <property type="entry name" value="Hotdog Thioesterase"/>
    <property type="match status" value="1"/>
</dbReference>
<dbReference type="InterPro" id="IPR029069">
    <property type="entry name" value="HotDog_dom_sf"/>
</dbReference>
<name>A0A1M6RUJ8_9BACL</name>
<dbReference type="InterPro" id="IPR033120">
    <property type="entry name" value="HOTDOG_ACOT"/>
</dbReference>
<feature type="domain" description="HotDog ACOT-type" evidence="4">
    <location>
        <begin position="7"/>
        <end position="119"/>
    </location>
</feature>
<keyword evidence="6" id="KW-1185">Reference proteome</keyword>
<dbReference type="EMBL" id="FRAF01000012">
    <property type="protein sequence ID" value="SHK36143.1"/>
    <property type="molecule type" value="Genomic_DNA"/>
</dbReference>
<dbReference type="GO" id="GO:0005829">
    <property type="term" value="C:cytosol"/>
    <property type="evidence" value="ECO:0007669"/>
    <property type="project" value="TreeGrafter"/>
</dbReference>
<evidence type="ECO:0000256" key="2">
    <source>
        <dbReference type="ARBA" id="ARBA00022801"/>
    </source>
</evidence>
<comment type="similarity">
    <text evidence="1">Belongs to the acyl coenzyme A hydrolase family.</text>
</comment>
<evidence type="ECO:0000313" key="6">
    <source>
        <dbReference type="Proteomes" id="UP000184016"/>
    </source>
</evidence>
<dbReference type="InterPro" id="IPR006683">
    <property type="entry name" value="Thioestr_dom"/>
</dbReference>
<accession>A0A1M6RUJ8</accession>
<dbReference type="SUPFAM" id="SSF54637">
    <property type="entry name" value="Thioesterase/thiol ester dehydrase-isomerase"/>
    <property type="match status" value="1"/>
</dbReference>
<evidence type="ECO:0000313" key="5">
    <source>
        <dbReference type="EMBL" id="SHK36143.1"/>
    </source>
</evidence>
<dbReference type="AlphaFoldDB" id="A0A1M6RUJ8"/>
<dbReference type="GO" id="GO:0052816">
    <property type="term" value="F:long-chain fatty acyl-CoA hydrolase activity"/>
    <property type="evidence" value="ECO:0007669"/>
    <property type="project" value="TreeGrafter"/>
</dbReference>
<evidence type="ECO:0000256" key="3">
    <source>
        <dbReference type="PROSITE-ProRule" id="PRU01106"/>
    </source>
</evidence>
<gene>
    <name evidence="5" type="ORF">SAMN05443507_112104</name>
</gene>
<reference evidence="6" key="1">
    <citation type="submission" date="2016-11" db="EMBL/GenBank/DDBJ databases">
        <authorList>
            <person name="Varghese N."/>
            <person name="Submissions S."/>
        </authorList>
    </citation>
    <scope>NUCLEOTIDE SEQUENCE [LARGE SCALE GENOMIC DNA]</scope>
    <source>
        <strain evidence="6">USBA-503</strain>
    </source>
</reference>
<sequence>MKSKPVSASRTVMTDLVLPPDTNNYGTIFGGRVMAYVDKIASIATMRHARMPVVTASSDSLDFLEPIKAGEAIRLEAFVTYTHKTSMEVFVRIESENLMTGQVKQTGASYLTFVALGPDGRPAPVPGVIPETEEEKWHYQTAPARFEYRKQRKMERLAQNERTSR</sequence>
<dbReference type="Pfam" id="PF03061">
    <property type="entry name" value="4HBT"/>
    <property type="match status" value="1"/>
</dbReference>
<dbReference type="GO" id="GO:0006637">
    <property type="term" value="P:acyl-CoA metabolic process"/>
    <property type="evidence" value="ECO:0007669"/>
    <property type="project" value="TreeGrafter"/>
</dbReference>
<dbReference type="InterPro" id="IPR040170">
    <property type="entry name" value="Cytosol_ACT"/>
</dbReference>
<organism evidence="5 6">
    <name type="scientific">Alicyclobacillus tolerans</name>
    <dbReference type="NCBI Taxonomy" id="90970"/>
    <lineage>
        <taxon>Bacteria</taxon>
        <taxon>Bacillati</taxon>
        <taxon>Bacillota</taxon>
        <taxon>Bacilli</taxon>
        <taxon>Bacillales</taxon>
        <taxon>Alicyclobacillaceae</taxon>
        <taxon>Alicyclobacillus</taxon>
    </lineage>
</organism>
<dbReference type="PROSITE" id="PS51770">
    <property type="entry name" value="HOTDOG_ACOT"/>
    <property type="match status" value="1"/>
</dbReference>
<proteinExistence type="inferred from homology"/>
<dbReference type="CDD" id="cd03442">
    <property type="entry name" value="BFIT_BACH"/>
    <property type="match status" value="1"/>
</dbReference>
<evidence type="ECO:0000256" key="1">
    <source>
        <dbReference type="ARBA" id="ARBA00010458"/>
    </source>
</evidence>
<dbReference type="PANTHER" id="PTHR11049">
    <property type="entry name" value="ACYL COENZYME A THIOESTER HYDROLASE"/>
    <property type="match status" value="1"/>
</dbReference>
<keyword evidence="2 3" id="KW-0378">Hydrolase</keyword>
<dbReference type="Proteomes" id="UP000184016">
    <property type="component" value="Unassembled WGS sequence"/>
</dbReference>